<dbReference type="SUPFAM" id="SSF51182">
    <property type="entry name" value="RmlC-like cupins"/>
    <property type="match status" value="1"/>
</dbReference>
<accession>A0A845AEX6</accession>
<proteinExistence type="predicted"/>
<gene>
    <name evidence="2" type="ORF">GRI58_03870</name>
</gene>
<dbReference type="EMBL" id="WTYA01000002">
    <property type="protein sequence ID" value="MXP27959.1"/>
    <property type="molecule type" value="Genomic_DNA"/>
</dbReference>
<feature type="domain" description="Sugar 3,4-ketoisomerase QdtA cupin" evidence="1">
    <location>
        <begin position="2"/>
        <end position="125"/>
    </location>
</feature>
<evidence type="ECO:0000259" key="1">
    <source>
        <dbReference type="Pfam" id="PF05523"/>
    </source>
</evidence>
<dbReference type="InterPro" id="IPR008894">
    <property type="entry name" value="QdtA_cupin_dom"/>
</dbReference>
<dbReference type="AlphaFoldDB" id="A0A845AEX6"/>
<evidence type="ECO:0000313" key="3">
    <source>
        <dbReference type="Proteomes" id="UP000439780"/>
    </source>
</evidence>
<dbReference type="Proteomes" id="UP000439780">
    <property type="component" value="Unassembled WGS sequence"/>
</dbReference>
<protein>
    <submittedName>
        <fullName evidence="2">WxcM-like domain-containing protein</fullName>
    </submittedName>
</protein>
<dbReference type="CDD" id="cd20292">
    <property type="entry name" value="cupin_QdtA-like"/>
    <property type="match status" value="1"/>
</dbReference>
<dbReference type="InterPro" id="IPR011051">
    <property type="entry name" value="RmlC_Cupin_sf"/>
</dbReference>
<dbReference type="Pfam" id="PF05523">
    <property type="entry name" value="FdtA"/>
    <property type="match status" value="1"/>
</dbReference>
<dbReference type="OrthoDB" id="9815592at2"/>
<keyword evidence="3" id="KW-1185">Reference proteome</keyword>
<sequence length="133" mass="15359">MELPKIGDRRGDLTYVESRRHIPFDIARVYYLYGVPTDAERGAHGHRELEQLIIAVAGSVELVIDDGHSQKSYTLDDPTKGLYLCPMVWRDLRCFSSNAVVLVLASHPYDERDYFRDYLKFKRAVAESERQLP</sequence>
<dbReference type="RefSeq" id="WP_160752250.1">
    <property type="nucleotide sequence ID" value="NZ_WTYA01000002.1"/>
</dbReference>
<organism evidence="2 3">
    <name type="scientific">Qipengyuania algicida</name>
    <dbReference type="NCBI Taxonomy" id="1836209"/>
    <lineage>
        <taxon>Bacteria</taxon>
        <taxon>Pseudomonadati</taxon>
        <taxon>Pseudomonadota</taxon>
        <taxon>Alphaproteobacteria</taxon>
        <taxon>Sphingomonadales</taxon>
        <taxon>Erythrobacteraceae</taxon>
        <taxon>Qipengyuania</taxon>
    </lineage>
</organism>
<dbReference type="Gene3D" id="2.60.120.10">
    <property type="entry name" value="Jelly Rolls"/>
    <property type="match status" value="1"/>
</dbReference>
<name>A0A845AEX6_9SPHN</name>
<comment type="caution">
    <text evidence="2">The sequence shown here is derived from an EMBL/GenBank/DDBJ whole genome shotgun (WGS) entry which is preliminary data.</text>
</comment>
<evidence type="ECO:0000313" key="2">
    <source>
        <dbReference type="EMBL" id="MXP27959.1"/>
    </source>
</evidence>
<dbReference type="InterPro" id="IPR014710">
    <property type="entry name" value="RmlC-like_jellyroll"/>
</dbReference>
<reference evidence="2 3" key="1">
    <citation type="submission" date="2019-12" db="EMBL/GenBank/DDBJ databases">
        <title>Genomic-based taxomic classification of the family Erythrobacteraceae.</title>
        <authorList>
            <person name="Xu L."/>
        </authorList>
    </citation>
    <scope>NUCLEOTIDE SEQUENCE [LARGE SCALE GENOMIC DNA]</scope>
    <source>
        <strain evidence="2 3">KEMB 9005-328</strain>
    </source>
</reference>